<dbReference type="OrthoDB" id="193379at2"/>
<organism evidence="4 5">
    <name type="scientific">Rubripirellula amarantea</name>
    <dbReference type="NCBI Taxonomy" id="2527999"/>
    <lineage>
        <taxon>Bacteria</taxon>
        <taxon>Pseudomonadati</taxon>
        <taxon>Planctomycetota</taxon>
        <taxon>Planctomycetia</taxon>
        <taxon>Pirellulales</taxon>
        <taxon>Pirellulaceae</taxon>
        <taxon>Rubripirellula</taxon>
    </lineage>
</organism>
<dbReference type="Pfam" id="PF08282">
    <property type="entry name" value="Hydrolase_3"/>
    <property type="match status" value="1"/>
</dbReference>
<keyword evidence="3" id="KW-0460">Magnesium</keyword>
<accession>A0A5C5WVS8</accession>
<dbReference type="SFLD" id="SFLDG01142">
    <property type="entry name" value="C2.B.2:_Mannosyl-3-phosphoglyc"/>
    <property type="match status" value="1"/>
</dbReference>
<dbReference type="Gene3D" id="3.40.50.1000">
    <property type="entry name" value="HAD superfamily/HAD-like"/>
    <property type="match status" value="1"/>
</dbReference>
<keyword evidence="2 4" id="KW-0378">Hydrolase</keyword>
<evidence type="ECO:0000313" key="5">
    <source>
        <dbReference type="Proteomes" id="UP000316598"/>
    </source>
</evidence>
<dbReference type="AlphaFoldDB" id="A0A5C5WVS8"/>
<evidence type="ECO:0000256" key="3">
    <source>
        <dbReference type="ARBA" id="ARBA00022842"/>
    </source>
</evidence>
<reference evidence="4 5" key="1">
    <citation type="submission" date="2019-02" db="EMBL/GenBank/DDBJ databases">
        <title>Deep-cultivation of Planctomycetes and their phenomic and genomic characterization uncovers novel biology.</title>
        <authorList>
            <person name="Wiegand S."/>
            <person name="Jogler M."/>
            <person name="Boedeker C."/>
            <person name="Pinto D."/>
            <person name="Vollmers J."/>
            <person name="Rivas-Marin E."/>
            <person name="Kohn T."/>
            <person name="Peeters S.H."/>
            <person name="Heuer A."/>
            <person name="Rast P."/>
            <person name="Oberbeckmann S."/>
            <person name="Bunk B."/>
            <person name="Jeske O."/>
            <person name="Meyerdierks A."/>
            <person name="Storesund J.E."/>
            <person name="Kallscheuer N."/>
            <person name="Luecker S."/>
            <person name="Lage O.M."/>
            <person name="Pohl T."/>
            <person name="Merkel B.J."/>
            <person name="Hornburger P."/>
            <person name="Mueller R.-W."/>
            <person name="Bruemmer F."/>
            <person name="Labrenz M."/>
            <person name="Spormann A.M."/>
            <person name="Op Den Camp H."/>
            <person name="Overmann J."/>
            <person name="Amann R."/>
            <person name="Jetten M.S.M."/>
            <person name="Mascher T."/>
            <person name="Medema M.H."/>
            <person name="Devos D.P."/>
            <person name="Kaster A.-K."/>
            <person name="Ovreas L."/>
            <person name="Rohde M."/>
            <person name="Galperin M.Y."/>
            <person name="Jogler C."/>
        </authorList>
    </citation>
    <scope>NUCLEOTIDE SEQUENCE [LARGE SCALE GENOMIC DNA]</scope>
    <source>
        <strain evidence="4 5">Pla22</strain>
    </source>
</reference>
<sequence length="283" mass="30835">MQKPKPSLIIFTDLDGCLLNKHDYDWSAAAATLSRLRELSVPVIMNSSKTVPEMTQLATELNLNEQTFISENGSVIRWGIDSGESSGTSEVIGVPRDQILTVLRQLKPNFSFRSFVDLGLDGVIAETQLPRDQASMALQRQGTEPLLWDDTEERRLDFEAAIQDHHLTLTRGGRFWHVAGHASKGKAMQRVAQQWAVQNIPALDIASSGDGQNNAQTVTAAIGDSPIDQSMLDVADVPIGIPTKAGLGVNIDLNRGIVATKQGAEGWSQAVSELLLRLDAFPR</sequence>
<dbReference type="GO" id="GO:0051479">
    <property type="term" value="P:mannosylglycerate biosynthetic process"/>
    <property type="evidence" value="ECO:0007669"/>
    <property type="project" value="InterPro"/>
</dbReference>
<dbReference type="InterPro" id="IPR036412">
    <property type="entry name" value="HAD-like_sf"/>
</dbReference>
<dbReference type="NCBIfam" id="TIGR01486">
    <property type="entry name" value="HAD-SF-IIB-MPGP"/>
    <property type="match status" value="1"/>
</dbReference>
<protein>
    <submittedName>
        <fullName evidence="4">Putative mannosyl-3-phosphoglycerate phosphatase</fullName>
        <ecNumber evidence="4">3.1.3.70</ecNumber>
    </submittedName>
</protein>
<dbReference type="SUPFAM" id="SSF56784">
    <property type="entry name" value="HAD-like"/>
    <property type="match status" value="1"/>
</dbReference>
<dbReference type="GO" id="GO:0050531">
    <property type="term" value="F:mannosyl-3-phosphoglycerate phosphatase activity"/>
    <property type="evidence" value="ECO:0007669"/>
    <property type="project" value="UniProtKB-EC"/>
</dbReference>
<name>A0A5C5WVS8_9BACT</name>
<dbReference type="NCBIfam" id="TIGR01484">
    <property type="entry name" value="HAD-SF-IIB"/>
    <property type="match status" value="1"/>
</dbReference>
<dbReference type="PANTHER" id="PTHR10000">
    <property type="entry name" value="PHOSPHOSERINE PHOSPHATASE"/>
    <property type="match status" value="1"/>
</dbReference>
<dbReference type="GO" id="GO:0000287">
    <property type="term" value="F:magnesium ion binding"/>
    <property type="evidence" value="ECO:0007669"/>
    <property type="project" value="TreeGrafter"/>
</dbReference>
<evidence type="ECO:0000313" key="4">
    <source>
        <dbReference type="EMBL" id="TWT55064.1"/>
    </source>
</evidence>
<dbReference type="InterPro" id="IPR006379">
    <property type="entry name" value="HAD-SF_hydro_IIB"/>
</dbReference>
<dbReference type="Gene3D" id="3.30.980.20">
    <property type="entry name" value="Putative mannosyl-3-phosphoglycerate phosphatase, domain 2"/>
    <property type="match status" value="1"/>
</dbReference>
<dbReference type="EMBL" id="SJPI01000001">
    <property type="protein sequence ID" value="TWT55064.1"/>
    <property type="molecule type" value="Genomic_DNA"/>
</dbReference>
<evidence type="ECO:0000256" key="1">
    <source>
        <dbReference type="ARBA" id="ARBA00022723"/>
    </source>
</evidence>
<dbReference type="PANTHER" id="PTHR10000:SF8">
    <property type="entry name" value="HAD SUPERFAMILY HYDROLASE-LIKE, TYPE 3"/>
    <property type="match status" value="1"/>
</dbReference>
<dbReference type="EC" id="3.1.3.70" evidence="4"/>
<proteinExistence type="predicted"/>
<keyword evidence="1" id="KW-0479">Metal-binding</keyword>
<dbReference type="SFLD" id="SFLDS00003">
    <property type="entry name" value="Haloacid_Dehalogenase"/>
    <property type="match status" value="1"/>
</dbReference>
<dbReference type="SFLD" id="SFLDG01140">
    <property type="entry name" value="C2.B:_Phosphomannomutase_and_P"/>
    <property type="match status" value="1"/>
</dbReference>
<gene>
    <name evidence="4" type="primary">yedP</name>
    <name evidence="4" type="ORF">Pla22_27180</name>
</gene>
<dbReference type="GO" id="GO:0005829">
    <property type="term" value="C:cytosol"/>
    <property type="evidence" value="ECO:0007669"/>
    <property type="project" value="TreeGrafter"/>
</dbReference>
<dbReference type="InterPro" id="IPR023214">
    <property type="entry name" value="HAD_sf"/>
</dbReference>
<keyword evidence="5" id="KW-1185">Reference proteome</keyword>
<dbReference type="InterPro" id="IPR006381">
    <property type="entry name" value="HAD-SF-IIB-MPGP"/>
</dbReference>
<comment type="caution">
    <text evidence="4">The sequence shown here is derived from an EMBL/GenBank/DDBJ whole genome shotgun (WGS) entry which is preliminary data.</text>
</comment>
<dbReference type="RefSeq" id="WP_146515003.1">
    <property type="nucleotide sequence ID" value="NZ_SJPI01000001.1"/>
</dbReference>
<dbReference type="Proteomes" id="UP000316598">
    <property type="component" value="Unassembled WGS sequence"/>
</dbReference>
<evidence type="ECO:0000256" key="2">
    <source>
        <dbReference type="ARBA" id="ARBA00022801"/>
    </source>
</evidence>